<sequence>MESADMVGHNCQTLCPEKCDFYQCHWSFFPLSLFVDLNLYPSEGDGTWQDWIHDYLRCFVQFSVEHCMRHCPLHLQH</sequence>
<proteinExistence type="predicted"/>
<gene>
    <name evidence="1" type="ORF">XELAEV_18003830mg</name>
</gene>
<protein>
    <submittedName>
        <fullName evidence="1">Uncharacterized protein</fullName>
    </submittedName>
</protein>
<accession>A0A974BMY8</accession>
<dbReference type="Proteomes" id="UP000694892">
    <property type="component" value="Unassembled WGS sequence"/>
</dbReference>
<organism evidence="1">
    <name type="scientific">Xenopus laevis</name>
    <name type="common">African clawed frog</name>
    <dbReference type="NCBI Taxonomy" id="8355"/>
    <lineage>
        <taxon>Eukaryota</taxon>
        <taxon>Metazoa</taxon>
        <taxon>Chordata</taxon>
        <taxon>Craniata</taxon>
        <taxon>Vertebrata</taxon>
        <taxon>Euteleostomi</taxon>
        <taxon>Amphibia</taxon>
        <taxon>Batrachia</taxon>
        <taxon>Anura</taxon>
        <taxon>Pipoidea</taxon>
        <taxon>Pipidae</taxon>
        <taxon>Xenopodinae</taxon>
        <taxon>Xenopus</taxon>
        <taxon>Xenopus</taxon>
    </lineage>
</organism>
<dbReference type="AlphaFoldDB" id="A0A974BMY8"/>
<reference evidence="1" key="1">
    <citation type="submission" date="2016-05" db="EMBL/GenBank/DDBJ databases">
        <title>WGS assembly of Xenopus laevis.</title>
        <authorList>
            <person name="Session A."/>
            <person name="Uno Y."/>
            <person name="Kwon T."/>
            <person name="Chapman J."/>
            <person name="Toyoda A."/>
            <person name="Takahashi S."/>
            <person name="Fukui A."/>
            <person name="Hikosaka A."/>
            <person name="Putnam N."/>
            <person name="Stites J."/>
            <person name="Van Heeringen S."/>
            <person name="Quigley I."/>
            <person name="Heinz S."/>
            <person name="Hellsten U."/>
            <person name="Lyons J."/>
            <person name="Suzuki A."/>
            <person name="Kondo M."/>
            <person name="Ogino H."/>
            <person name="Ochi H."/>
            <person name="Bogdanovic O."/>
            <person name="Lister R."/>
            <person name="Georgiou G."/>
            <person name="Paranjpe S."/>
            <person name="Van Kruijsbergen I."/>
            <person name="Mozaffari S."/>
            <person name="Shu S."/>
            <person name="Schmutz J."/>
            <person name="Jenkins J."/>
            <person name="Grimwood J."/>
            <person name="Carlson J."/>
            <person name="Mitros T."/>
            <person name="Simakov O."/>
            <person name="Heald R."/>
            <person name="Miller K."/>
            <person name="Haudenschild C."/>
            <person name="Kuroki Y."/>
            <person name="Tanaka T."/>
            <person name="Michiue T."/>
            <person name="Watanabe M."/>
            <person name="Kinoshita T."/>
            <person name="Ohta Y."/>
            <person name="Mawaribuchi S."/>
            <person name="Suzuki Y."/>
            <person name="Haramoto Y."/>
            <person name="Yamamoto T."/>
            <person name="Takagi C."/>
            <person name="Kitzman J."/>
            <person name="Shendure J."/>
            <person name="Nakayama T."/>
            <person name="Izutsu Y."/>
            <person name="Robert J."/>
            <person name="Dichmann D."/>
            <person name="Flajnik M."/>
            <person name="Houston D."/>
            <person name="Marcotte E."/>
            <person name="Wallingford J."/>
            <person name="Ito Y."/>
            <person name="Asashima M."/>
            <person name="Ueno N."/>
            <person name="Matsuda Y."/>
            <person name="Jan Veenstra G."/>
            <person name="Fujiyama A."/>
            <person name="Harland R."/>
            <person name="Taira M."/>
            <person name="Rokhsar D.S."/>
        </authorList>
    </citation>
    <scope>NUCLEOTIDE SEQUENCE</scope>
    <source>
        <strain evidence="1">J</strain>
        <tissue evidence="1">Blood</tissue>
    </source>
</reference>
<dbReference type="EMBL" id="KV519649">
    <property type="protein sequence ID" value="OCT55211.1"/>
    <property type="molecule type" value="Genomic_DNA"/>
</dbReference>
<name>A0A974BMY8_XENLA</name>
<evidence type="ECO:0000313" key="1">
    <source>
        <dbReference type="EMBL" id="OCT55211.1"/>
    </source>
</evidence>